<proteinExistence type="inferred from homology"/>
<evidence type="ECO:0000256" key="5">
    <source>
        <dbReference type="ARBA" id="ARBA00022692"/>
    </source>
</evidence>
<dbReference type="InterPro" id="IPR001915">
    <property type="entry name" value="Peptidase_M48"/>
</dbReference>
<feature type="transmembrane region" description="Helical" evidence="12">
    <location>
        <begin position="9"/>
        <end position="26"/>
    </location>
</feature>
<feature type="active site" evidence="12">
    <location>
        <position position="133"/>
    </location>
</feature>
<dbReference type="PANTHER" id="PTHR43221">
    <property type="entry name" value="PROTEASE HTPX"/>
    <property type="match status" value="1"/>
</dbReference>
<feature type="transmembrane region" description="Helical" evidence="12">
    <location>
        <begin position="182"/>
        <end position="205"/>
    </location>
</feature>
<keyword evidence="4 12" id="KW-0645">Protease</keyword>
<dbReference type="EC" id="3.4.24.-" evidence="12"/>
<accession>A0A179D7R8</accession>
<evidence type="ECO:0000256" key="6">
    <source>
        <dbReference type="ARBA" id="ARBA00022723"/>
    </source>
</evidence>
<gene>
    <name evidence="12" type="primary">htpX</name>
    <name evidence="14" type="ORF">TDIS_0010</name>
</gene>
<dbReference type="PANTHER" id="PTHR43221:SF1">
    <property type="entry name" value="PROTEASE HTPX"/>
    <property type="match status" value="1"/>
</dbReference>
<evidence type="ECO:0000313" key="15">
    <source>
        <dbReference type="Proteomes" id="UP000078390"/>
    </source>
</evidence>
<comment type="caution">
    <text evidence="14">The sequence shown here is derived from an EMBL/GenBank/DDBJ whole genome shotgun (WGS) entry which is preliminary data.</text>
</comment>
<keyword evidence="5 12" id="KW-0812">Transmembrane</keyword>
<dbReference type="InterPro" id="IPR050083">
    <property type="entry name" value="HtpX_protease"/>
</dbReference>
<keyword evidence="9 12" id="KW-1133">Transmembrane helix</keyword>
<evidence type="ECO:0000256" key="11">
    <source>
        <dbReference type="ARBA" id="ARBA00023136"/>
    </source>
</evidence>
<evidence type="ECO:0000256" key="12">
    <source>
        <dbReference type="HAMAP-Rule" id="MF_00188"/>
    </source>
</evidence>
<dbReference type="PATRIC" id="fig|999894.6.peg.10"/>
<evidence type="ECO:0000256" key="4">
    <source>
        <dbReference type="ARBA" id="ARBA00022670"/>
    </source>
</evidence>
<feature type="binding site" evidence="12">
    <location>
        <position position="136"/>
    </location>
    <ligand>
        <name>Zn(2+)</name>
        <dbReference type="ChEBI" id="CHEBI:29105"/>
        <note>catalytic</note>
    </ligand>
</feature>
<dbReference type="GO" id="GO:0008270">
    <property type="term" value="F:zinc ion binding"/>
    <property type="evidence" value="ECO:0007669"/>
    <property type="project" value="UniProtKB-UniRule"/>
</dbReference>
<evidence type="ECO:0000256" key="10">
    <source>
        <dbReference type="ARBA" id="ARBA00023049"/>
    </source>
</evidence>
<keyword evidence="3 12" id="KW-1003">Cell membrane</keyword>
<keyword evidence="7 12" id="KW-0378">Hydrolase</keyword>
<keyword evidence="11 12" id="KW-0472">Membrane</keyword>
<protein>
    <recommendedName>
        <fullName evidence="12">Protease HtpX homolog</fullName>
        <ecNumber evidence="12">3.4.24.-</ecNumber>
    </recommendedName>
</protein>
<dbReference type="Pfam" id="PF01435">
    <property type="entry name" value="Peptidase_M48"/>
    <property type="match status" value="1"/>
</dbReference>
<evidence type="ECO:0000256" key="3">
    <source>
        <dbReference type="ARBA" id="ARBA00022475"/>
    </source>
</evidence>
<sequence length="289" mass="31388">MLNNTLRTFVLLAALTVLFIIVGDLIGGKSGATLALVIALFMNLSAYWFSDKLALAMSGARPVSEHEDPELHALVAKLARKAGLPKPRVYIIPAETPNAFATGRNPQNAAVAVTAGIRRLLTREELEGVLAHELAHIKNRDILISSIAAVIAGAISYLAYMGQWTLFFGGLGEDDEDRSHPLGLLAALVAIILAPIAASLIQLAISRSREYLADATGARICRCPLSLARALEKLEAWNRQLPLNVNPAQAQMFIVNPLSGETLMRLFSTHPPIEDRIAKLIEMAERERF</sequence>
<evidence type="ECO:0000313" key="14">
    <source>
        <dbReference type="EMBL" id="OAQ21492.1"/>
    </source>
</evidence>
<keyword evidence="8 12" id="KW-0862">Zinc</keyword>
<dbReference type="EMBL" id="LWLG01000001">
    <property type="protein sequence ID" value="OAQ21492.1"/>
    <property type="molecule type" value="Genomic_DNA"/>
</dbReference>
<dbReference type="GO" id="GO:0004222">
    <property type="term" value="F:metalloendopeptidase activity"/>
    <property type="evidence" value="ECO:0007669"/>
    <property type="project" value="UniProtKB-UniRule"/>
</dbReference>
<dbReference type="HAMAP" id="MF_00188">
    <property type="entry name" value="Pept_M48_protease_HtpX"/>
    <property type="match status" value="1"/>
</dbReference>
<evidence type="ECO:0000256" key="1">
    <source>
        <dbReference type="ARBA" id="ARBA00004651"/>
    </source>
</evidence>
<reference evidence="14 15" key="1">
    <citation type="submission" date="2016-04" db="EMBL/GenBank/DDBJ databases">
        <title>Genome analysis of Thermosulfurimonas dismutans, the first thermophilic sulfur-disproportionating bacterium of the phylum Thermodesulfobacteria.</title>
        <authorList>
            <person name="Mardanov A.V."/>
            <person name="Beletsky A.V."/>
            <person name="Kadnikov V.V."/>
            <person name="Slobodkin A.I."/>
            <person name="Ravin N.V."/>
        </authorList>
    </citation>
    <scope>NUCLEOTIDE SEQUENCE [LARGE SCALE GENOMIC DNA]</scope>
    <source>
        <strain evidence="14 15">S95</strain>
    </source>
</reference>
<dbReference type="InterPro" id="IPR022919">
    <property type="entry name" value="Pept_M48_protease_HtpX"/>
</dbReference>
<dbReference type="GO" id="GO:0005886">
    <property type="term" value="C:plasma membrane"/>
    <property type="evidence" value="ECO:0007669"/>
    <property type="project" value="UniProtKB-SubCell"/>
</dbReference>
<dbReference type="GO" id="GO:0006508">
    <property type="term" value="P:proteolysis"/>
    <property type="evidence" value="ECO:0007669"/>
    <property type="project" value="UniProtKB-KW"/>
</dbReference>
<keyword evidence="6 12" id="KW-0479">Metal-binding</keyword>
<keyword evidence="10 12" id="KW-0482">Metalloprotease</keyword>
<evidence type="ECO:0000256" key="9">
    <source>
        <dbReference type="ARBA" id="ARBA00022989"/>
    </source>
</evidence>
<evidence type="ECO:0000259" key="13">
    <source>
        <dbReference type="Pfam" id="PF01435"/>
    </source>
</evidence>
<dbReference type="RefSeq" id="WP_068668037.1">
    <property type="nucleotide sequence ID" value="NZ_LWLG01000001.1"/>
</dbReference>
<comment type="cofactor">
    <cofactor evidence="12">
        <name>Zn(2+)</name>
        <dbReference type="ChEBI" id="CHEBI:29105"/>
    </cofactor>
    <text evidence="12">Binds 1 zinc ion per subunit.</text>
</comment>
<dbReference type="Proteomes" id="UP000078390">
    <property type="component" value="Unassembled WGS sequence"/>
</dbReference>
<organism evidence="14 15">
    <name type="scientific">Thermosulfurimonas dismutans</name>
    <dbReference type="NCBI Taxonomy" id="999894"/>
    <lineage>
        <taxon>Bacteria</taxon>
        <taxon>Pseudomonadati</taxon>
        <taxon>Thermodesulfobacteriota</taxon>
        <taxon>Thermodesulfobacteria</taxon>
        <taxon>Thermodesulfobacteriales</taxon>
        <taxon>Thermodesulfobacteriaceae</taxon>
        <taxon>Thermosulfurimonas</taxon>
    </lineage>
</organism>
<feature type="transmembrane region" description="Helical" evidence="12">
    <location>
        <begin position="32"/>
        <end position="49"/>
    </location>
</feature>
<dbReference type="Gene3D" id="3.30.2010.10">
    <property type="entry name" value="Metalloproteases ('zincins'), catalytic domain"/>
    <property type="match status" value="1"/>
</dbReference>
<evidence type="ECO:0000256" key="8">
    <source>
        <dbReference type="ARBA" id="ARBA00022833"/>
    </source>
</evidence>
<feature type="transmembrane region" description="Helical" evidence="12">
    <location>
        <begin position="142"/>
        <end position="162"/>
    </location>
</feature>
<comment type="similarity">
    <text evidence="2 12">Belongs to the peptidase M48B family.</text>
</comment>
<dbReference type="STRING" id="999894.TDIS_0010"/>
<feature type="domain" description="Peptidase M48" evidence="13">
    <location>
        <begin position="66"/>
        <end position="282"/>
    </location>
</feature>
<comment type="subcellular location">
    <subcellularLocation>
        <location evidence="1 12">Cell membrane</location>
        <topology evidence="1 12">Multi-pass membrane protein</topology>
    </subcellularLocation>
</comment>
<keyword evidence="15" id="KW-1185">Reference proteome</keyword>
<evidence type="ECO:0000256" key="7">
    <source>
        <dbReference type="ARBA" id="ARBA00022801"/>
    </source>
</evidence>
<evidence type="ECO:0000256" key="2">
    <source>
        <dbReference type="ARBA" id="ARBA00009779"/>
    </source>
</evidence>
<name>A0A179D7R8_9BACT</name>
<dbReference type="CDD" id="cd07336">
    <property type="entry name" value="M48B_HtpX_like"/>
    <property type="match status" value="1"/>
</dbReference>
<feature type="binding site" evidence="12">
    <location>
        <position position="210"/>
    </location>
    <ligand>
        <name>Zn(2+)</name>
        <dbReference type="ChEBI" id="CHEBI:29105"/>
        <note>catalytic</note>
    </ligand>
</feature>
<dbReference type="OrthoDB" id="15218at2"/>
<feature type="binding site" evidence="12">
    <location>
        <position position="132"/>
    </location>
    <ligand>
        <name>Zn(2+)</name>
        <dbReference type="ChEBI" id="CHEBI:29105"/>
        <note>catalytic</note>
    </ligand>
</feature>
<dbReference type="NCBIfam" id="NF002826">
    <property type="entry name" value="PRK03001.1"/>
    <property type="match status" value="1"/>
</dbReference>
<dbReference type="AlphaFoldDB" id="A0A179D7R8"/>